<dbReference type="Proteomes" id="UP000192266">
    <property type="component" value="Unassembled WGS sequence"/>
</dbReference>
<dbReference type="PANTHER" id="PTHR43133">
    <property type="entry name" value="RNA POLYMERASE ECF-TYPE SIGMA FACTO"/>
    <property type="match status" value="1"/>
</dbReference>
<keyword evidence="4" id="KW-0804">Transcription</keyword>
<feature type="domain" description="RNA polymerase sigma-70 region 2" evidence="5">
    <location>
        <begin position="36"/>
        <end position="98"/>
    </location>
</feature>
<dbReference type="InterPro" id="IPR014284">
    <property type="entry name" value="RNA_pol_sigma-70_dom"/>
</dbReference>
<protein>
    <submittedName>
        <fullName evidence="6">RNA polymerase, sigma-24 subunit, ECF subfamily</fullName>
    </submittedName>
</protein>
<dbReference type="Gene3D" id="1.10.1740.10">
    <property type="match status" value="1"/>
</dbReference>
<dbReference type="InterPro" id="IPR007627">
    <property type="entry name" value="RNA_pol_sigma70_r2"/>
</dbReference>
<evidence type="ECO:0000256" key="1">
    <source>
        <dbReference type="ARBA" id="ARBA00023015"/>
    </source>
</evidence>
<gene>
    <name evidence="6" type="ORF">SAMN00120144_0220</name>
</gene>
<organism evidence="6 7">
    <name type="scientific">Hymenobacter roseosalivarius DSM 11622</name>
    <dbReference type="NCBI Taxonomy" id="645990"/>
    <lineage>
        <taxon>Bacteria</taxon>
        <taxon>Pseudomonadati</taxon>
        <taxon>Bacteroidota</taxon>
        <taxon>Cytophagia</taxon>
        <taxon>Cytophagales</taxon>
        <taxon>Hymenobacteraceae</taxon>
        <taxon>Hymenobacter</taxon>
    </lineage>
</organism>
<dbReference type="SUPFAM" id="SSF88946">
    <property type="entry name" value="Sigma2 domain of RNA polymerase sigma factors"/>
    <property type="match status" value="1"/>
</dbReference>
<dbReference type="RefSeq" id="WP_084447280.1">
    <property type="nucleotide sequence ID" value="NZ_FWWW01000091.1"/>
</dbReference>
<sequence>MNSPVNPFSGAAYDDAQDHDLIAKALAGDRQSLSDLVQRHQPYIYNVALKMLNHMADAEDLTQEILVKLVTSLSQYNPAKGRFRTWLYRITFNHFLNLKKQPYEQAVPSFEVFFEYIENTPDAALTPDEEQDLQLAIEESKVACMAGMLMCLEREQRLVYIVGEVFEIDHQLASEIFAVSPANFRQKLSRARKDLYQWMHNRCGLVNQNNPCRCPKKTKGFIQNGWVNPVELKWHSHYTHTTHELAQQNLEAVLLDVDDLYARLYQDHPFKLPQTSKDIIEAIISNDNLRESFKLTRE</sequence>
<dbReference type="STRING" id="645990.SAMN00120144_0220"/>
<keyword evidence="7" id="KW-1185">Reference proteome</keyword>
<reference evidence="6 7" key="1">
    <citation type="submission" date="2017-04" db="EMBL/GenBank/DDBJ databases">
        <authorList>
            <person name="Afonso C.L."/>
            <person name="Miller P.J."/>
            <person name="Scott M.A."/>
            <person name="Spackman E."/>
            <person name="Goraichik I."/>
            <person name="Dimitrov K.M."/>
            <person name="Suarez D.L."/>
            <person name="Swayne D.E."/>
        </authorList>
    </citation>
    <scope>NUCLEOTIDE SEQUENCE [LARGE SCALE GENOMIC DNA]</scope>
    <source>
        <strain evidence="6 7">DSM 11622</strain>
    </source>
</reference>
<proteinExistence type="predicted"/>
<evidence type="ECO:0000256" key="3">
    <source>
        <dbReference type="ARBA" id="ARBA00023125"/>
    </source>
</evidence>
<evidence type="ECO:0000256" key="2">
    <source>
        <dbReference type="ARBA" id="ARBA00023082"/>
    </source>
</evidence>
<dbReference type="NCBIfam" id="TIGR02937">
    <property type="entry name" value="sigma70-ECF"/>
    <property type="match status" value="1"/>
</dbReference>
<evidence type="ECO:0000313" key="6">
    <source>
        <dbReference type="EMBL" id="SMB99483.1"/>
    </source>
</evidence>
<keyword evidence="3" id="KW-0238">DNA-binding</keyword>
<evidence type="ECO:0000256" key="4">
    <source>
        <dbReference type="ARBA" id="ARBA00023163"/>
    </source>
</evidence>
<dbReference type="GO" id="GO:0003677">
    <property type="term" value="F:DNA binding"/>
    <property type="evidence" value="ECO:0007669"/>
    <property type="project" value="UniProtKB-KW"/>
</dbReference>
<dbReference type="GO" id="GO:0006352">
    <property type="term" value="P:DNA-templated transcription initiation"/>
    <property type="evidence" value="ECO:0007669"/>
    <property type="project" value="InterPro"/>
</dbReference>
<dbReference type="GO" id="GO:0016987">
    <property type="term" value="F:sigma factor activity"/>
    <property type="evidence" value="ECO:0007669"/>
    <property type="project" value="UniProtKB-KW"/>
</dbReference>
<dbReference type="OrthoDB" id="9780326at2"/>
<dbReference type="InterPro" id="IPR039425">
    <property type="entry name" value="RNA_pol_sigma-70-like"/>
</dbReference>
<evidence type="ECO:0000259" key="5">
    <source>
        <dbReference type="Pfam" id="PF04542"/>
    </source>
</evidence>
<dbReference type="AlphaFoldDB" id="A0A1W1W1U8"/>
<dbReference type="InterPro" id="IPR013325">
    <property type="entry name" value="RNA_pol_sigma_r2"/>
</dbReference>
<keyword evidence="2" id="KW-0731">Sigma factor</keyword>
<dbReference type="PANTHER" id="PTHR43133:SF8">
    <property type="entry name" value="RNA POLYMERASE SIGMA FACTOR HI_1459-RELATED"/>
    <property type="match status" value="1"/>
</dbReference>
<accession>A0A1W1W1U8</accession>
<dbReference type="EMBL" id="FWWW01000091">
    <property type="protein sequence ID" value="SMB99483.1"/>
    <property type="molecule type" value="Genomic_DNA"/>
</dbReference>
<evidence type="ECO:0000313" key="7">
    <source>
        <dbReference type="Proteomes" id="UP000192266"/>
    </source>
</evidence>
<keyword evidence="1" id="KW-0805">Transcription regulation</keyword>
<dbReference type="Pfam" id="PF04542">
    <property type="entry name" value="Sigma70_r2"/>
    <property type="match status" value="1"/>
</dbReference>
<name>A0A1W1W1U8_9BACT</name>